<dbReference type="InterPro" id="IPR034904">
    <property type="entry name" value="FSCA_dom_sf"/>
</dbReference>
<dbReference type="PATRIC" id="fig|381666.6.peg.46"/>
<dbReference type="SUPFAM" id="SSF117916">
    <property type="entry name" value="Fe-S cluster assembly (FSCA) domain-like"/>
    <property type="match status" value="1"/>
</dbReference>
<sequence length="192" mass="20753">MSGARTVQAQQQRIEAMIAALESVDDNQASALARELLRVVLDLHAGGLARVMEIVSMAGIQDNPVVEALVRDPAVCALLNLHGLHPHDLPTRVARAVEHMRAALGTQGVTIELRDAAEEAVRVQVSGRLQGKHASPESLRQEIEQAIFEQAPEVVRVEIAGLADIDVHELRFVPAREMRGPDRQGRVGGGQP</sequence>
<feature type="domain" description="NIF system FeS cluster assembly NifU C-terminal" evidence="1">
    <location>
        <begin position="93"/>
        <end position="158"/>
    </location>
</feature>
<reference evidence="3 5" key="2">
    <citation type="submission" date="2019-04" db="EMBL/GenBank/DDBJ databases">
        <title>Long-read de novo sequencing of Cupriavidus necator H16.</title>
        <authorList>
            <person name="Little G.T."/>
            <person name="Ehsaan M."/>
            <person name="Arenas-Lopez C."/>
            <person name="Jawed K."/>
            <person name="Winzer K."/>
            <person name="Kovacs K."/>
            <person name="Malys N."/>
            <person name="Minton N.P."/>
        </authorList>
    </citation>
    <scope>NUCLEOTIDE SEQUENCE [LARGE SCALE GENOMIC DNA]</scope>
    <source>
        <strain evidence="3 5">H16</strain>
        <plasmid evidence="5">phg1</plasmid>
        <plasmid evidence="3">pHG1</plasmid>
    </source>
</reference>
<dbReference type="EMBL" id="CP039289">
    <property type="protein sequence ID" value="QCC05334.1"/>
    <property type="molecule type" value="Genomic_DNA"/>
</dbReference>
<geneLocation type="plasmid" evidence="2 4">
    <name>megaplasmid pHG1</name>
</geneLocation>
<keyword evidence="2" id="KW-0614">Plasmid</keyword>
<dbReference type="Proteomes" id="UP000296079">
    <property type="component" value="Plasmid pHG1"/>
</dbReference>
<evidence type="ECO:0000313" key="2">
    <source>
        <dbReference type="EMBL" id="AAP85819.1"/>
    </source>
</evidence>
<dbReference type="GO" id="GO:0051536">
    <property type="term" value="F:iron-sulfur cluster binding"/>
    <property type="evidence" value="ECO:0007669"/>
    <property type="project" value="InterPro"/>
</dbReference>
<dbReference type="GO" id="GO:0005506">
    <property type="term" value="F:iron ion binding"/>
    <property type="evidence" value="ECO:0007669"/>
    <property type="project" value="InterPro"/>
</dbReference>
<dbReference type="GO" id="GO:0016226">
    <property type="term" value="P:iron-sulfur cluster assembly"/>
    <property type="evidence" value="ECO:0007669"/>
    <property type="project" value="InterPro"/>
</dbReference>
<dbReference type="HOGENOM" id="CLU_106183_1_0_4"/>
<dbReference type="AlphaFoldDB" id="Q7WXQ2"/>
<reference evidence="2 4" key="1">
    <citation type="journal article" date="2003" name="J. Mol. Biol.">
        <title>Complete nucleotide sequence of pHG1: a Ralstonia eutropha H16 megaplasmid encoding key enzymes of H(2)-based lithoautotrophy and anaerobiosis.</title>
        <authorList>
            <person name="Schwartz E."/>
            <person name="Henne A."/>
            <person name="Cramm R."/>
            <person name="Eitinger T."/>
            <person name="Friedrich B."/>
            <person name="Gottschalk G."/>
        </authorList>
    </citation>
    <scope>NUCLEOTIDE SEQUENCE [LARGE SCALE GENOMIC DNA]</scope>
    <source>
        <strain evidence="4">ATCC 17699 / DSM 428 / KCTC 22496 / NCIMB 10442 / H16 / Stanier 337</strain>
        <strain evidence="2">H16</strain>
        <plasmid evidence="2 4">megaplasmid pHG1</plasmid>
    </source>
</reference>
<accession>Q7WXQ2</accession>
<organism evidence="2 4">
    <name type="scientific">Cupriavidus necator (strain ATCC 17699 / DSM 428 / KCTC 22496 / NCIMB 10442 / H16 / Stanier 337)</name>
    <name type="common">Ralstonia eutropha</name>
    <dbReference type="NCBI Taxonomy" id="381666"/>
    <lineage>
        <taxon>Bacteria</taxon>
        <taxon>Pseudomonadati</taxon>
        <taxon>Pseudomonadota</taxon>
        <taxon>Betaproteobacteria</taxon>
        <taxon>Burkholderiales</taxon>
        <taxon>Burkholderiaceae</taxon>
        <taxon>Cupriavidus</taxon>
    </lineage>
</organism>
<dbReference type="RefSeq" id="WP_011153988.1">
    <property type="nucleotide sequence ID" value="NC_005241.1"/>
</dbReference>
<dbReference type="KEGG" id="reh:PHG066"/>
<evidence type="ECO:0000313" key="5">
    <source>
        <dbReference type="Proteomes" id="UP000296079"/>
    </source>
</evidence>
<evidence type="ECO:0000259" key="1">
    <source>
        <dbReference type="Pfam" id="PF01106"/>
    </source>
</evidence>
<protein>
    <submittedName>
        <fullName evidence="3">NifU family protein</fullName>
    </submittedName>
</protein>
<proteinExistence type="predicted"/>
<dbReference type="OrthoDB" id="9130146at2"/>
<name>Q7WXQ2_CUPNH</name>
<dbReference type="Proteomes" id="UP000008210">
    <property type="component" value="Plasmid megaplasmid pHG1"/>
</dbReference>
<dbReference type="InterPro" id="IPR001075">
    <property type="entry name" value="NIF_FeS_clus_asmbl_NifU_C"/>
</dbReference>
<dbReference type="Gene3D" id="3.30.300.130">
    <property type="entry name" value="Fe-S cluster assembly (FSCA)"/>
    <property type="match status" value="1"/>
</dbReference>
<geneLocation type="plasmid" evidence="5">
    <name>phg1</name>
</geneLocation>
<dbReference type="eggNOG" id="COG0694">
    <property type="taxonomic scope" value="Bacteria"/>
</dbReference>
<keyword evidence="4" id="KW-1185">Reference proteome</keyword>
<evidence type="ECO:0000313" key="4">
    <source>
        <dbReference type="Proteomes" id="UP000008210"/>
    </source>
</evidence>
<geneLocation type="plasmid" evidence="3">
    <name>pHG1</name>
</geneLocation>
<dbReference type="Pfam" id="PF01106">
    <property type="entry name" value="NifU"/>
    <property type="match status" value="1"/>
</dbReference>
<dbReference type="EMBL" id="AY305378">
    <property type="protein sequence ID" value="AAP85819.1"/>
    <property type="molecule type" value="Genomic_DNA"/>
</dbReference>
<evidence type="ECO:0000313" key="3">
    <source>
        <dbReference type="EMBL" id="QCC05334.1"/>
    </source>
</evidence>
<gene>
    <name evidence="2" type="ordered locus">PHG066</name>
    <name evidence="3" type="ORF">E6A55_32505</name>
</gene>